<evidence type="ECO:0000256" key="1">
    <source>
        <dbReference type="SAM" id="SignalP"/>
    </source>
</evidence>
<reference evidence="3 4" key="1">
    <citation type="submission" date="2020-06" db="EMBL/GenBank/DDBJ databases">
        <title>WGS assembly of Ceratodon purpureus strain R40.</title>
        <authorList>
            <person name="Carey S.B."/>
            <person name="Jenkins J."/>
            <person name="Shu S."/>
            <person name="Lovell J.T."/>
            <person name="Sreedasyam A."/>
            <person name="Maumus F."/>
            <person name="Tiley G.P."/>
            <person name="Fernandez-Pozo N."/>
            <person name="Barry K."/>
            <person name="Chen C."/>
            <person name="Wang M."/>
            <person name="Lipzen A."/>
            <person name="Daum C."/>
            <person name="Saski C.A."/>
            <person name="Payton A.C."/>
            <person name="Mcbreen J.C."/>
            <person name="Conrad R.E."/>
            <person name="Kollar L.M."/>
            <person name="Olsson S."/>
            <person name="Huttunen S."/>
            <person name="Landis J.B."/>
            <person name="Wickett N.J."/>
            <person name="Johnson M.G."/>
            <person name="Rensing S.A."/>
            <person name="Grimwood J."/>
            <person name="Schmutz J."/>
            <person name="Mcdaniel S.F."/>
        </authorList>
    </citation>
    <scope>NUCLEOTIDE SEQUENCE [LARGE SCALE GENOMIC DNA]</scope>
    <source>
        <strain evidence="3 4">R40</strain>
    </source>
</reference>
<accession>A0A8T0GA67</accession>
<dbReference type="Proteomes" id="UP000822688">
    <property type="component" value="Chromosome 11"/>
</dbReference>
<dbReference type="EMBL" id="CM026432">
    <property type="protein sequence ID" value="KAG0555970.1"/>
    <property type="molecule type" value="Genomic_DNA"/>
</dbReference>
<dbReference type="Gene3D" id="2.30.60.10">
    <property type="entry name" value="Cyanovirin-N"/>
    <property type="match status" value="1"/>
</dbReference>
<comment type="caution">
    <text evidence="3">The sequence shown here is derived from an EMBL/GenBank/DDBJ whole genome shotgun (WGS) entry which is preliminary data.</text>
</comment>
<keyword evidence="1" id="KW-0732">Signal</keyword>
<proteinExistence type="predicted"/>
<feature type="signal peptide" evidence="1">
    <location>
        <begin position="1"/>
        <end position="29"/>
    </location>
</feature>
<gene>
    <name evidence="3" type="ORF">KC19_11G016300</name>
</gene>
<sequence length="160" mass="16835">MAAQSSAHAAYTAATVLCIFALLFSFAKADCGGFALSCDGISVSAQGGLSCTCKNGQGGFSRASLNLNSYIGNTDGNLVDGARFANSCNNIRWYQLGTANQGVAAECKKRDGSVGSTTLYNVQRRVVNNRGNLAFNNCRRRSLLEAVNAGTVDGRKMLNM</sequence>
<dbReference type="SMART" id="SM01111">
    <property type="entry name" value="CVNH"/>
    <property type="match status" value="1"/>
</dbReference>
<dbReference type="SUPFAM" id="SSF51322">
    <property type="entry name" value="Cyanovirin-N"/>
    <property type="match status" value="1"/>
</dbReference>
<keyword evidence="4" id="KW-1185">Reference proteome</keyword>
<dbReference type="Pfam" id="PF08881">
    <property type="entry name" value="CVNH"/>
    <property type="match status" value="1"/>
</dbReference>
<protein>
    <recommendedName>
        <fullName evidence="2">Cyanovirin-N domain-containing protein</fullName>
    </recommendedName>
</protein>
<feature type="domain" description="Cyanovirin-N" evidence="2">
    <location>
        <begin position="33"/>
        <end position="135"/>
    </location>
</feature>
<dbReference type="InterPro" id="IPR011058">
    <property type="entry name" value="Cyanovirin-N"/>
</dbReference>
<evidence type="ECO:0000313" key="4">
    <source>
        <dbReference type="Proteomes" id="UP000822688"/>
    </source>
</evidence>
<evidence type="ECO:0000259" key="2">
    <source>
        <dbReference type="SMART" id="SM01111"/>
    </source>
</evidence>
<dbReference type="AlphaFoldDB" id="A0A8T0GA67"/>
<name>A0A8T0GA67_CERPU</name>
<dbReference type="InterPro" id="IPR036673">
    <property type="entry name" value="Cyanovirin-N_sf"/>
</dbReference>
<feature type="chain" id="PRO_5035719898" description="Cyanovirin-N domain-containing protein" evidence="1">
    <location>
        <begin position="30"/>
        <end position="160"/>
    </location>
</feature>
<organism evidence="3 4">
    <name type="scientific">Ceratodon purpureus</name>
    <name type="common">Fire moss</name>
    <name type="synonym">Dicranum purpureum</name>
    <dbReference type="NCBI Taxonomy" id="3225"/>
    <lineage>
        <taxon>Eukaryota</taxon>
        <taxon>Viridiplantae</taxon>
        <taxon>Streptophyta</taxon>
        <taxon>Embryophyta</taxon>
        <taxon>Bryophyta</taxon>
        <taxon>Bryophytina</taxon>
        <taxon>Bryopsida</taxon>
        <taxon>Dicranidae</taxon>
        <taxon>Pseudoditrichales</taxon>
        <taxon>Ditrichaceae</taxon>
        <taxon>Ceratodon</taxon>
    </lineage>
</organism>
<evidence type="ECO:0000313" key="3">
    <source>
        <dbReference type="EMBL" id="KAG0555970.1"/>
    </source>
</evidence>